<feature type="transmembrane region" description="Helical" evidence="7">
    <location>
        <begin position="713"/>
        <end position="734"/>
    </location>
</feature>
<evidence type="ECO:0000256" key="6">
    <source>
        <dbReference type="SAM" id="MobiDB-lite"/>
    </source>
</evidence>
<evidence type="ECO:0000313" key="9">
    <source>
        <dbReference type="EMBL" id="KAF7512346.1"/>
    </source>
</evidence>
<evidence type="ECO:0000256" key="5">
    <source>
        <dbReference type="ARBA" id="ARBA00023136"/>
    </source>
</evidence>
<evidence type="ECO:0000259" key="8">
    <source>
        <dbReference type="PROSITE" id="PS50850"/>
    </source>
</evidence>
<feature type="transmembrane region" description="Helical" evidence="7">
    <location>
        <begin position="311"/>
        <end position="336"/>
    </location>
</feature>
<feature type="transmembrane region" description="Helical" evidence="7">
    <location>
        <begin position="618"/>
        <end position="639"/>
    </location>
</feature>
<dbReference type="FunFam" id="1.20.1250.20:FF:000396">
    <property type="entry name" value="MFS general substrate transporter"/>
    <property type="match status" value="1"/>
</dbReference>
<comment type="caution">
    <text evidence="9">The sequence shown here is derived from an EMBL/GenBank/DDBJ whole genome shotgun (WGS) entry which is preliminary data.</text>
</comment>
<evidence type="ECO:0000256" key="3">
    <source>
        <dbReference type="ARBA" id="ARBA00022692"/>
    </source>
</evidence>
<protein>
    <recommendedName>
        <fullName evidence="8">Major facilitator superfamily (MFS) profile domain-containing protein</fullName>
    </recommendedName>
</protein>
<comment type="subcellular location">
    <subcellularLocation>
        <location evidence="1">Membrane</location>
        <topology evidence="1">Multi-pass membrane protein</topology>
    </subcellularLocation>
</comment>
<keyword evidence="4 7" id="KW-1133">Transmembrane helix</keyword>
<evidence type="ECO:0000256" key="2">
    <source>
        <dbReference type="ARBA" id="ARBA00022448"/>
    </source>
</evidence>
<feature type="compositionally biased region" description="Basic and acidic residues" evidence="6">
    <location>
        <begin position="432"/>
        <end position="442"/>
    </location>
</feature>
<dbReference type="GO" id="GO:0022857">
    <property type="term" value="F:transmembrane transporter activity"/>
    <property type="evidence" value="ECO:0007669"/>
    <property type="project" value="InterPro"/>
</dbReference>
<evidence type="ECO:0000256" key="1">
    <source>
        <dbReference type="ARBA" id="ARBA00004141"/>
    </source>
</evidence>
<feature type="region of interest" description="Disordered" evidence="6">
    <location>
        <begin position="1"/>
        <end position="30"/>
    </location>
</feature>
<sequence>MSDKPNPTAGSEAVDLAGAPRWRRQQQQSTRWRRFLVSRKIADEGSSVDSVGKYKKTQPTDKWSLGILHDKKTKEVPGTVILLPSNRNEPLGLGPQPQRVSDSSLPSPLPAQARQGTVSSSGAEKKKTADGQILLDPQPDDSLNDPLNWPTWRRNSALLSLGFYCMLGGGMTPILAAGFDDIAETYSITSQRVALTTGLYMMGLGVGSVVASPTAILFGKRPVYLVSAILFILSAAWCAVAPSFTHLIIARILQGVALSPVECLPSATIAEIFFLHERAFRVGIYTLLLLGGKNLVPLVSAAIIQSLEWRWVFWMVAIIGGFCLVLLFLFVPETFWDRTPRPKSRRPSLGQRSISNLLRPFSSSKTKEESRRPSFNPEEDIRTLRQKKLHGSEAHAHFTDVSLDGSGDRKMRLDLPFNDPAHSEAAQVAPSEENKDYLDHHSNPLATGKADKDASQCEIPGTGMRSLNEKADLEAALPTAGATVLSPQPTMHYTTYLQTRPPKTFIQSLTPWNGRLSRSKWFLVLVRPFILFAYPSILWSTVVYSLSIGWLIVLSESVAQIYRNKETYNFSALGTGLVYLSPFIGGVLGTAVAGKVSDIIVRSMCRRNGGVYEPEFRLVMAAPIAITTAIGLMGFGWSAEERDNWIVPTVFFGIISFGCSLGSTTAITFCVDSYRQYASEALVTLNFSKNVFHGLVFSLFFPHWLHRDGPKEVFLIIGGIQIACLLTTIPMYVYGKRARMWTVRNKWMERF</sequence>
<feature type="region of interest" description="Disordered" evidence="6">
    <location>
        <begin position="422"/>
        <end position="455"/>
    </location>
</feature>
<keyword evidence="10" id="KW-1185">Reference proteome</keyword>
<dbReference type="GO" id="GO:0005886">
    <property type="term" value="C:plasma membrane"/>
    <property type="evidence" value="ECO:0007669"/>
    <property type="project" value="TreeGrafter"/>
</dbReference>
<keyword evidence="5 7" id="KW-0472">Membrane</keyword>
<dbReference type="PANTHER" id="PTHR23502:SF4">
    <property type="entry name" value="MAJOR FACILITATOR SUPERFAMILY (MFS) PROFILE DOMAIN-CONTAINING PROTEIN-RELATED"/>
    <property type="match status" value="1"/>
</dbReference>
<feature type="transmembrane region" description="Helical" evidence="7">
    <location>
        <begin position="573"/>
        <end position="597"/>
    </location>
</feature>
<proteinExistence type="predicted"/>
<feature type="transmembrane region" description="Helical" evidence="7">
    <location>
        <begin position="157"/>
        <end position="179"/>
    </location>
</feature>
<feature type="transmembrane region" description="Helical" evidence="7">
    <location>
        <begin position="529"/>
        <end position="553"/>
    </location>
</feature>
<organism evidence="9 10">
    <name type="scientific">Endocarpon pusillum</name>
    <dbReference type="NCBI Taxonomy" id="364733"/>
    <lineage>
        <taxon>Eukaryota</taxon>
        <taxon>Fungi</taxon>
        <taxon>Dikarya</taxon>
        <taxon>Ascomycota</taxon>
        <taxon>Pezizomycotina</taxon>
        <taxon>Eurotiomycetes</taxon>
        <taxon>Chaetothyriomycetidae</taxon>
        <taxon>Verrucariales</taxon>
        <taxon>Verrucariaceae</taxon>
        <taxon>Endocarpon</taxon>
    </lineage>
</organism>
<evidence type="ECO:0000313" key="10">
    <source>
        <dbReference type="Proteomes" id="UP000606974"/>
    </source>
</evidence>
<name>A0A8H7ASQ8_9EURO</name>
<dbReference type="EMBL" id="JAACFV010000013">
    <property type="protein sequence ID" value="KAF7512346.1"/>
    <property type="molecule type" value="Genomic_DNA"/>
</dbReference>
<keyword evidence="3 7" id="KW-0812">Transmembrane</keyword>
<keyword evidence="2" id="KW-0813">Transport</keyword>
<feature type="domain" description="Major facilitator superfamily (MFS) profile" evidence="8">
    <location>
        <begin position="157"/>
        <end position="736"/>
    </location>
</feature>
<evidence type="ECO:0000256" key="7">
    <source>
        <dbReference type="SAM" id="Phobius"/>
    </source>
</evidence>
<feature type="transmembrane region" description="Helical" evidence="7">
    <location>
        <begin position="282"/>
        <end position="305"/>
    </location>
</feature>
<dbReference type="AlphaFoldDB" id="A0A8H7ASQ8"/>
<feature type="transmembrane region" description="Helical" evidence="7">
    <location>
        <begin position="645"/>
        <end position="669"/>
    </location>
</feature>
<dbReference type="Gene3D" id="1.20.1250.20">
    <property type="entry name" value="MFS general substrate transporter like domains"/>
    <property type="match status" value="2"/>
</dbReference>
<feature type="transmembrane region" description="Helical" evidence="7">
    <location>
        <begin position="199"/>
        <end position="218"/>
    </location>
</feature>
<dbReference type="InterPro" id="IPR020846">
    <property type="entry name" value="MFS_dom"/>
</dbReference>
<dbReference type="SUPFAM" id="SSF103473">
    <property type="entry name" value="MFS general substrate transporter"/>
    <property type="match status" value="1"/>
</dbReference>
<dbReference type="PANTHER" id="PTHR23502">
    <property type="entry name" value="MAJOR FACILITATOR SUPERFAMILY"/>
    <property type="match status" value="1"/>
</dbReference>
<accession>A0A8H7ASQ8</accession>
<feature type="transmembrane region" description="Helical" evidence="7">
    <location>
        <begin position="681"/>
        <end position="701"/>
    </location>
</feature>
<feature type="transmembrane region" description="Helical" evidence="7">
    <location>
        <begin position="225"/>
        <end position="249"/>
    </location>
</feature>
<dbReference type="OrthoDB" id="4500315at2759"/>
<dbReference type="InterPro" id="IPR011701">
    <property type="entry name" value="MFS"/>
</dbReference>
<dbReference type="Pfam" id="PF07690">
    <property type="entry name" value="MFS_1"/>
    <property type="match status" value="1"/>
</dbReference>
<feature type="transmembrane region" description="Helical" evidence="7">
    <location>
        <begin position="255"/>
        <end position="275"/>
    </location>
</feature>
<gene>
    <name evidence="9" type="ORF">GJ744_001914</name>
</gene>
<dbReference type="PROSITE" id="PS50850">
    <property type="entry name" value="MFS"/>
    <property type="match status" value="1"/>
</dbReference>
<dbReference type="InterPro" id="IPR036259">
    <property type="entry name" value="MFS_trans_sf"/>
</dbReference>
<dbReference type="Proteomes" id="UP000606974">
    <property type="component" value="Unassembled WGS sequence"/>
</dbReference>
<feature type="region of interest" description="Disordered" evidence="6">
    <location>
        <begin position="83"/>
        <end position="141"/>
    </location>
</feature>
<dbReference type="FunFam" id="1.20.1720.10:FF:000009">
    <property type="entry name" value="MFS multidrug transporter"/>
    <property type="match status" value="1"/>
</dbReference>
<evidence type="ECO:0000256" key="4">
    <source>
        <dbReference type="ARBA" id="ARBA00022989"/>
    </source>
</evidence>
<reference evidence="9" key="1">
    <citation type="submission" date="2020-02" db="EMBL/GenBank/DDBJ databases">
        <authorList>
            <person name="Palmer J.M."/>
        </authorList>
    </citation>
    <scope>NUCLEOTIDE SEQUENCE</scope>
    <source>
        <strain evidence="9">EPUS1.4</strain>
        <tissue evidence="9">Thallus</tissue>
    </source>
</reference>